<evidence type="ECO:0000313" key="12">
    <source>
        <dbReference type="EMBL" id="OZG53932.1"/>
    </source>
</evidence>
<dbReference type="InterPro" id="IPR001238">
    <property type="entry name" value="DNA-binding_RecF"/>
</dbReference>
<organism evidence="12 13">
    <name type="scientific">Pseudoscardovia suis</name>
    <dbReference type="NCBI Taxonomy" id="987063"/>
    <lineage>
        <taxon>Bacteria</taxon>
        <taxon>Bacillati</taxon>
        <taxon>Actinomycetota</taxon>
        <taxon>Actinomycetes</taxon>
        <taxon>Bifidobacteriales</taxon>
        <taxon>Bifidobacteriaceae</taxon>
        <taxon>Pseudoscardovia</taxon>
    </lineage>
</organism>
<dbReference type="OrthoDB" id="9803889at2"/>
<comment type="subcellular location">
    <subcellularLocation>
        <location evidence="10">Cytoplasm</location>
    </subcellularLocation>
</comment>
<keyword evidence="7 10" id="KW-0234">DNA repair</keyword>
<evidence type="ECO:0000256" key="9">
    <source>
        <dbReference type="ARBA" id="ARBA00025401"/>
    </source>
</evidence>
<accession>A0A261F487</accession>
<evidence type="ECO:0000256" key="4">
    <source>
        <dbReference type="ARBA" id="ARBA00022763"/>
    </source>
</evidence>
<evidence type="ECO:0000313" key="13">
    <source>
        <dbReference type="Proteomes" id="UP000216454"/>
    </source>
</evidence>
<name>A0A261F487_9BIFI</name>
<evidence type="ECO:0000256" key="8">
    <source>
        <dbReference type="ARBA" id="ARBA00023236"/>
    </source>
</evidence>
<dbReference type="HAMAP" id="MF_00365">
    <property type="entry name" value="RecF"/>
    <property type="match status" value="1"/>
</dbReference>
<dbReference type="InterPro" id="IPR003395">
    <property type="entry name" value="RecF/RecN/SMC_N"/>
</dbReference>
<dbReference type="RefSeq" id="WP_094690396.1">
    <property type="nucleotide sequence ID" value="NZ_MWWQ01000001.1"/>
</dbReference>
<keyword evidence="3 10" id="KW-0547">Nucleotide-binding</keyword>
<dbReference type="InterPro" id="IPR042174">
    <property type="entry name" value="RecF_2"/>
</dbReference>
<dbReference type="GO" id="GO:0005737">
    <property type="term" value="C:cytoplasm"/>
    <property type="evidence" value="ECO:0007669"/>
    <property type="project" value="UniProtKB-SubCell"/>
</dbReference>
<evidence type="ECO:0000256" key="7">
    <source>
        <dbReference type="ARBA" id="ARBA00023204"/>
    </source>
</evidence>
<dbReference type="Proteomes" id="UP000216454">
    <property type="component" value="Unassembled WGS sequence"/>
</dbReference>
<evidence type="ECO:0000256" key="6">
    <source>
        <dbReference type="ARBA" id="ARBA00023125"/>
    </source>
</evidence>
<dbReference type="GO" id="GO:0006260">
    <property type="term" value="P:DNA replication"/>
    <property type="evidence" value="ECO:0007669"/>
    <property type="project" value="UniProtKB-UniRule"/>
</dbReference>
<dbReference type="InterPro" id="IPR027417">
    <property type="entry name" value="P-loop_NTPase"/>
</dbReference>
<evidence type="ECO:0000256" key="3">
    <source>
        <dbReference type="ARBA" id="ARBA00022741"/>
    </source>
</evidence>
<dbReference type="Gene3D" id="3.40.50.300">
    <property type="entry name" value="P-loop containing nucleotide triphosphate hydrolases"/>
    <property type="match status" value="1"/>
</dbReference>
<dbReference type="GO" id="GO:0009432">
    <property type="term" value="P:SOS response"/>
    <property type="evidence" value="ECO:0007669"/>
    <property type="project" value="UniProtKB-UniRule"/>
</dbReference>
<dbReference type="Gene3D" id="1.20.1050.90">
    <property type="entry name" value="RecF/RecN/SMC, N-terminal domain"/>
    <property type="match status" value="1"/>
</dbReference>
<dbReference type="Pfam" id="PF02463">
    <property type="entry name" value="SMC_N"/>
    <property type="match status" value="1"/>
</dbReference>
<keyword evidence="6 10" id="KW-0238">DNA-binding</keyword>
<keyword evidence="1 10" id="KW-0963">Cytoplasm</keyword>
<dbReference type="GO" id="GO:0006302">
    <property type="term" value="P:double-strand break repair"/>
    <property type="evidence" value="ECO:0007669"/>
    <property type="project" value="TreeGrafter"/>
</dbReference>
<feature type="domain" description="RecF/RecN/SMC N-terminal" evidence="11">
    <location>
        <begin position="3"/>
        <end position="381"/>
    </location>
</feature>
<evidence type="ECO:0000256" key="10">
    <source>
        <dbReference type="HAMAP-Rule" id="MF_00365"/>
    </source>
</evidence>
<keyword evidence="8 10" id="KW-0742">SOS response</keyword>
<gene>
    <name evidence="10" type="primary">recF</name>
    <name evidence="12" type="ORF">PSSU_0035</name>
</gene>
<dbReference type="AlphaFoldDB" id="A0A261F487"/>
<evidence type="ECO:0000256" key="1">
    <source>
        <dbReference type="ARBA" id="ARBA00022490"/>
    </source>
</evidence>
<dbReference type="SUPFAM" id="SSF52540">
    <property type="entry name" value="P-loop containing nucleoside triphosphate hydrolases"/>
    <property type="match status" value="1"/>
</dbReference>
<dbReference type="GO" id="GO:0003697">
    <property type="term" value="F:single-stranded DNA binding"/>
    <property type="evidence" value="ECO:0007669"/>
    <property type="project" value="UniProtKB-UniRule"/>
</dbReference>
<dbReference type="NCBIfam" id="TIGR00611">
    <property type="entry name" value="recf"/>
    <property type="match status" value="1"/>
</dbReference>
<dbReference type="PANTHER" id="PTHR32182:SF0">
    <property type="entry name" value="DNA REPLICATION AND REPAIR PROTEIN RECF"/>
    <property type="match status" value="1"/>
</dbReference>
<evidence type="ECO:0000256" key="2">
    <source>
        <dbReference type="ARBA" id="ARBA00022705"/>
    </source>
</evidence>
<comment type="caution">
    <text evidence="12">The sequence shown here is derived from an EMBL/GenBank/DDBJ whole genome shotgun (WGS) entry which is preliminary data.</text>
</comment>
<feature type="binding site" evidence="10">
    <location>
        <begin position="30"/>
        <end position="37"/>
    </location>
    <ligand>
        <name>ATP</name>
        <dbReference type="ChEBI" id="CHEBI:30616"/>
    </ligand>
</feature>
<dbReference type="PANTHER" id="PTHR32182">
    <property type="entry name" value="DNA REPLICATION AND REPAIR PROTEIN RECF"/>
    <property type="match status" value="1"/>
</dbReference>
<evidence type="ECO:0000259" key="11">
    <source>
        <dbReference type="Pfam" id="PF02463"/>
    </source>
</evidence>
<protein>
    <recommendedName>
        <fullName evidence="10">DNA replication and repair protein RecF</fullName>
    </recommendedName>
</protein>
<sequence length="411" mass="44180">MHVTRLVLDHYRSWKHCLVDFEPGVNVLYGRNGLGKTNIVEAVEVLATGGSHRTSATVPLVERGKKTATIRANVVDGINDDGNSSLDTANTTTYAVTLPVRGGNKARVNGGASQPLRSVVGQVRAVVFAPDDQLLVSMDPARRRAFLDSAGAQLVPGYYELAQEFARIAKQRAKLLRQIGQERSLGHGVGPLLDALEAWTGSFIDRGLRLTQARSKVCALLEKPFVSICADLSGGGAASMLYAPGFAEAEAVCEAPVARQDWQSEPQVGVSVLEAISGHFQRIFDGEVAQSRNLIGPHRDDVMFMLDGAPAKDYASNGEMWTIALALKMALFTVLEGRSAQDGSPTGAPVLILDDVFSQLDAARRLQIVEFASRQEQTLITVAAPGDVPEGIEAHMIDVHKIEEDSDASAW</sequence>
<comment type="similarity">
    <text evidence="10">Belongs to the RecF family.</text>
</comment>
<keyword evidence="5 10" id="KW-0067">ATP-binding</keyword>
<keyword evidence="13" id="KW-1185">Reference proteome</keyword>
<keyword evidence="4 10" id="KW-0227">DNA damage</keyword>
<proteinExistence type="inferred from homology"/>
<reference evidence="12 13" key="1">
    <citation type="journal article" date="2017" name="BMC Genomics">
        <title>Comparative genomic and phylogenomic analyses of the Bifidobacteriaceae family.</title>
        <authorList>
            <person name="Lugli G.A."/>
            <person name="Milani C."/>
            <person name="Turroni F."/>
            <person name="Duranti S."/>
            <person name="Mancabelli L."/>
            <person name="Mangifesta M."/>
            <person name="Ferrario C."/>
            <person name="Modesto M."/>
            <person name="Mattarelli P."/>
            <person name="Jiri K."/>
            <person name="van Sinderen D."/>
            <person name="Ventura M."/>
        </authorList>
    </citation>
    <scope>NUCLEOTIDE SEQUENCE [LARGE SCALE GENOMIC DNA]</scope>
    <source>
        <strain evidence="12 13">DSM 24744</strain>
    </source>
</reference>
<keyword evidence="2 10" id="KW-0235">DNA replication</keyword>
<dbReference type="GO" id="GO:0000731">
    <property type="term" value="P:DNA synthesis involved in DNA repair"/>
    <property type="evidence" value="ECO:0007669"/>
    <property type="project" value="TreeGrafter"/>
</dbReference>
<dbReference type="GO" id="GO:0005524">
    <property type="term" value="F:ATP binding"/>
    <property type="evidence" value="ECO:0007669"/>
    <property type="project" value="UniProtKB-UniRule"/>
</dbReference>
<evidence type="ECO:0000256" key="5">
    <source>
        <dbReference type="ARBA" id="ARBA00022840"/>
    </source>
</evidence>
<dbReference type="EMBL" id="MWWQ01000001">
    <property type="protein sequence ID" value="OZG53932.1"/>
    <property type="molecule type" value="Genomic_DNA"/>
</dbReference>
<comment type="function">
    <text evidence="9 10">The RecF protein is involved in DNA metabolism; it is required for DNA replication and normal SOS inducibility. RecF binds preferentially to single-stranded, linear DNA. It also seems to bind ATP.</text>
</comment>